<proteinExistence type="predicted"/>
<dbReference type="EMBL" id="HG938355">
    <property type="protein sequence ID" value="CDN52535.1"/>
    <property type="molecule type" value="Genomic_DNA"/>
</dbReference>
<gene>
    <name evidence="1" type="ORF">RG1141_CH01700</name>
</gene>
<dbReference type="AlphaFoldDB" id="A0A068T5D4"/>
<protein>
    <submittedName>
        <fullName evidence="1">Uncharacterized protein</fullName>
    </submittedName>
</protein>
<dbReference type="KEGG" id="ngl:RG1141_CH01700"/>
<dbReference type="RefSeq" id="WP_038539561.1">
    <property type="nucleotide sequence ID" value="NZ_HG938355.1"/>
</dbReference>
<sequence>MSYSENWNGYVAIKEQSAKGAQASGAGGLLLWTSGGQGGQLTKQAIQSQIVRHDAQQLRGRHGSRRTAGTYASEVAIGRADPVLEALMRSAWSTADLAITQADMTSVTTGANTIVAAAGSWITKGLRVGDVIRATGLPDAANNGKNLRIVGLTALTITVAETLVVNAVADTTFSIVRPGRVIINGAAGALARKYFTIEEHEYDLDASEVYTDCRWSRLMLRMSADGLLECEYGWTGTGQLDVVDAAAAPHFTNPTDPTNVSLAASEAVLRLGSGDELDLTSFDFTMDLQPAAPATVNPTGLAPDVFLGTVQASMNLTLLRKDMQALADLSDETVLSLHLLASENETSPADFFSLVVPNFTLGSVAKSALTKAGGARTVTIGVPAELVGKDTRGGAFDLTTVKMQVSNAA</sequence>
<dbReference type="Proteomes" id="UP000028186">
    <property type="component" value="Chromosome I"/>
</dbReference>
<organism evidence="1 2">
    <name type="scientific">Neorhizobium galegae bv. officinalis bv. officinalis str. HAMBI 1141</name>
    <dbReference type="NCBI Taxonomy" id="1028801"/>
    <lineage>
        <taxon>Bacteria</taxon>
        <taxon>Pseudomonadati</taxon>
        <taxon>Pseudomonadota</taxon>
        <taxon>Alphaproteobacteria</taxon>
        <taxon>Hyphomicrobiales</taxon>
        <taxon>Rhizobiaceae</taxon>
        <taxon>Rhizobium/Agrobacterium group</taxon>
        <taxon>Neorhizobium</taxon>
    </lineage>
</organism>
<evidence type="ECO:0000313" key="2">
    <source>
        <dbReference type="Proteomes" id="UP000028186"/>
    </source>
</evidence>
<dbReference type="PATRIC" id="fig|1028801.3.peg.162"/>
<evidence type="ECO:0000313" key="1">
    <source>
        <dbReference type="EMBL" id="CDN52535.1"/>
    </source>
</evidence>
<accession>A0A068T5D4</accession>
<dbReference type="InterPro" id="IPR044000">
    <property type="entry name" value="Phage_tube_2"/>
</dbReference>
<name>A0A068T5D4_NEOGA</name>
<reference evidence="2" key="1">
    <citation type="journal article" date="2014" name="BMC Genomics">
        <title>Genome sequencing of two Neorhizobium galegae strains reveals a noeT gene responsible for the unusual acetylation of the nodulation factors.</title>
        <authorList>
            <person name="Osterman J."/>
            <person name="Marsh J."/>
            <person name="Laine P.K."/>
            <person name="Zeng Z."/>
            <person name="Alatalo E."/>
            <person name="Sullivan J.T."/>
            <person name="Young J.P."/>
            <person name="Thomas-Oates J."/>
            <person name="Paulin L."/>
            <person name="Lindstrom K."/>
        </authorList>
    </citation>
    <scope>NUCLEOTIDE SEQUENCE [LARGE SCALE GENOMIC DNA]</scope>
    <source>
        <strain evidence="2">HAMBI 1141</strain>
    </source>
</reference>
<dbReference type="eggNOG" id="ENOG50303ET">
    <property type="taxonomic scope" value="Bacteria"/>
</dbReference>
<dbReference type="HOGENOM" id="CLU_675552_0_0_5"/>
<dbReference type="Pfam" id="PF18906">
    <property type="entry name" value="Phage_tube_2"/>
    <property type="match status" value="1"/>
</dbReference>